<accession>A0A8J8KFW6</accession>
<organism evidence="1 2">
    <name type="scientific">Haloterrigena gelatinilytica</name>
    <dbReference type="NCBI Taxonomy" id="2741724"/>
    <lineage>
        <taxon>Archaea</taxon>
        <taxon>Methanobacteriati</taxon>
        <taxon>Methanobacteriota</taxon>
        <taxon>Stenosarchaea group</taxon>
        <taxon>Halobacteria</taxon>
        <taxon>Halobacteriales</taxon>
        <taxon>Natrialbaceae</taxon>
        <taxon>Haloterrigena</taxon>
    </lineage>
</organism>
<dbReference type="OrthoDB" id="202036at2157"/>
<evidence type="ECO:0000313" key="2">
    <source>
        <dbReference type="Proteomes" id="UP000728647"/>
    </source>
</evidence>
<name>A0A8J8KFW6_9EURY</name>
<dbReference type="Gene3D" id="2.60.120.200">
    <property type="match status" value="1"/>
</dbReference>
<protein>
    <submittedName>
        <fullName evidence="1">Uncharacterized protein</fullName>
    </submittedName>
</protein>
<sequence>MVDRRSYLKLTGGALTAGITGGVIALVARDEGGGGGTATFEERDVEYDAHDDPSDVYRVWTGYPERFAFEDGAAYTGATALRCDIPAGDSDGSNAMVWFPDDGYDQPRALYQRAMISLSEDWTMEETDVCRFWCAGLNTEAGVQGSGSRGRPHGDDGWSSMFAVTDREIDDEAAYNLAAYSYHMDQEGISGEFEVVGAPVPVGKWFQFETLVRMNTVSDGEANPDGEVRCWLNGTPVYERTDFRWTTTEDQAIEYGGPLVRYGGDETAPADLSIYYDDHELRGNGAIEDRRESAPYVEDPSRMDDYDGRITVATGDAETSYRVYVDGYVVHSEWSNVDGHTTAPNETVEIALADDTEGYATADAVAAPESADGYLYDGSVVAVDADPELAELWVDGRELDPAAVPSRPGE</sequence>
<comment type="caution">
    <text evidence="1">The sequence shown here is derived from an EMBL/GenBank/DDBJ whole genome shotgun (WGS) entry which is preliminary data.</text>
</comment>
<proteinExistence type="predicted"/>
<gene>
    <name evidence="1" type="ORF">HT576_17260</name>
</gene>
<dbReference type="EMBL" id="JABURA010000001">
    <property type="protein sequence ID" value="NUB92758.1"/>
    <property type="molecule type" value="Genomic_DNA"/>
</dbReference>
<dbReference type="Proteomes" id="UP000728647">
    <property type="component" value="Unassembled WGS sequence"/>
</dbReference>
<evidence type="ECO:0000313" key="1">
    <source>
        <dbReference type="EMBL" id="NUB92758.1"/>
    </source>
</evidence>
<reference evidence="1" key="1">
    <citation type="submission" date="2020-06" db="EMBL/GenBank/DDBJ databases">
        <title>Haloterrigena sp. nov., an extremely halophilic archaeon isolated from a saline sediment.</title>
        <authorList>
            <person name="Liu B.-B."/>
        </authorList>
    </citation>
    <scope>NUCLEOTIDE SEQUENCE</scope>
    <source>
        <strain evidence="1">SYSU A121-1</strain>
    </source>
</reference>
<dbReference type="AlphaFoldDB" id="A0A8J8KFW6"/>
<dbReference type="RefSeq" id="WP_174702652.1">
    <property type="nucleotide sequence ID" value="NZ_JABURA010000001.1"/>
</dbReference>